<protein>
    <recommendedName>
        <fullName evidence="3">Zinc chelation protein SecC</fullName>
    </recommendedName>
</protein>
<evidence type="ECO:0008006" key="3">
    <source>
        <dbReference type="Google" id="ProtNLM"/>
    </source>
</evidence>
<gene>
    <name evidence="1" type="ORF">GT019_10195</name>
</gene>
<dbReference type="Pfam" id="PF02810">
    <property type="entry name" value="SEC-C"/>
    <property type="match status" value="1"/>
</dbReference>
<proteinExistence type="predicted"/>
<organism evidence="1 2">
    <name type="scientific">Paenibacillus glycinis</name>
    <dbReference type="NCBI Taxonomy" id="2697035"/>
    <lineage>
        <taxon>Bacteria</taxon>
        <taxon>Bacillati</taxon>
        <taxon>Bacillota</taxon>
        <taxon>Bacilli</taxon>
        <taxon>Bacillales</taxon>
        <taxon>Paenibacillaceae</taxon>
        <taxon>Paenibacillus</taxon>
    </lineage>
</organism>
<dbReference type="InterPro" id="IPR004027">
    <property type="entry name" value="SEC_C_motif"/>
</dbReference>
<evidence type="ECO:0000313" key="1">
    <source>
        <dbReference type="EMBL" id="NBD24246.1"/>
    </source>
</evidence>
<dbReference type="SUPFAM" id="SSF103642">
    <property type="entry name" value="Sec-C motif"/>
    <property type="match status" value="1"/>
</dbReference>
<keyword evidence="2" id="KW-1185">Reference proteome</keyword>
<dbReference type="RefSeq" id="WP_161743048.1">
    <property type="nucleotide sequence ID" value="NZ_JAAAMV010000005.1"/>
</dbReference>
<sequence>MITNQKTGRNAPCPCGSGIKYKKCCLPAQEAARTKRLAAQSPGAIAAHAVPESLTEMHASVDRIAWTQPQYGDIARELVPHLAQRYSWDEIHATILIWFAYSREQAPVVQKPGIVFAALEYSLSILAGRPNVTKAEVAKRYEVSAGSVSKRIGELAPYVERTLEAMAS</sequence>
<accession>A0ABW9XNU6</accession>
<evidence type="ECO:0000313" key="2">
    <source>
        <dbReference type="Proteomes" id="UP000665561"/>
    </source>
</evidence>
<comment type="caution">
    <text evidence="1">The sequence shown here is derived from an EMBL/GenBank/DDBJ whole genome shotgun (WGS) entry which is preliminary data.</text>
</comment>
<dbReference type="Proteomes" id="UP000665561">
    <property type="component" value="Unassembled WGS sequence"/>
</dbReference>
<dbReference type="EMBL" id="JAAAMV010000005">
    <property type="protein sequence ID" value="NBD24246.1"/>
    <property type="molecule type" value="Genomic_DNA"/>
</dbReference>
<dbReference type="Gene3D" id="3.10.450.50">
    <property type="match status" value="1"/>
</dbReference>
<name>A0ABW9XNU6_9BACL</name>
<reference evidence="1 2" key="1">
    <citation type="submission" date="2020-01" db="EMBL/GenBank/DDBJ databases">
        <title>Paenibacillus soybeanensis sp. nov. isolated from the nodules of soybean (Glycine max(L.) Merr).</title>
        <authorList>
            <person name="Wang H."/>
        </authorList>
    </citation>
    <scope>NUCLEOTIDE SEQUENCE [LARGE SCALE GENOMIC DNA]</scope>
    <source>
        <strain evidence="1 2">T1</strain>
    </source>
</reference>